<dbReference type="PANTHER" id="PTHR45929">
    <property type="entry name" value="JAK PATHWAY SIGNAL TRANSDUCTION ADAPTOR MOLECULE"/>
    <property type="match status" value="1"/>
</dbReference>
<dbReference type="AlphaFoldDB" id="A0A401PMM8"/>
<evidence type="ECO:0000313" key="6">
    <source>
        <dbReference type="Proteomes" id="UP000288216"/>
    </source>
</evidence>
<evidence type="ECO:0000259" key="4">
    <source>
        <dbReference type="PROSITE" id="PS50002"/>
    </source>
</evidence>
<dbReference type="Pfam" id="PF00018">
    <property type="entry name" value="SH3_1"/>
    <property type="match status" value="4"/>
</dbReference>
<dbReference type="SUPFAM" id="SSF50044">
    <property type="entry name" value="SH3-domain"/>
    <property type="match status" value="5"/>
</dbReference>
<dbReference type="PANTHER" id="PTHR45929:SF7">
    <property type="entry name" value="LAS SEVENTEEN-BINDING PROTEIN 1"/>
    <property type="match status" value="1"/>
</dbReference>
<comment type="caution">
    <text evidence="5">The sequence shown here is derived from an EMBL/GenBank/DDBJ whole genome shotgun (WGS) entry which is preliminary data.</text>
</comment>
<feature type="compositionally biased region" description="Basic and acidic residues" evidence="3">
    <location>
        <begin position="78"/>
        <end position="87"/>
    </location>
</feature>
<dbReference type="PROSITE" id="PS50002">
    <property type="entry name" value="SH3"/>
    <property type="match status" value="5"/>
</dbReference>
<dbReference type="InterPro" id="IPR050670">
    <property type="entry name" value="STAM"/>
</dbReference>
<dbReference type="EMBL" id="BFAA01000941">
    <property type="protein sequence ID" value="GCB74369.1"/>
    <property type="molecule type" value="Genomic_DNA"/>
</dbReference>
<dbReference type="PRINTS" id="PR00499">
    <property type="entry name" value="P67PHOX"/>
</dbReference>
<dbReference type="STRING" id="75743.A0A401PMM8"/>
<feature type="region of interest" description="Disordered" evidence="3">
    <location>
        <begin position="146"/>
        <end position="169"/>
    </location>
</feature>
<feature type="compositionally biased region" description="Pro residues" evidence="3">
    <location>
        <begin position="631"/>
        <end position="648"/>
    </location>
</feature>
<feature type="compositionally biased region" description="Low complexity" evidence="3">
    <location>
        <begin position="30"/>
        <end position="42"/>
    </location>
</feature>
<dbReference type="InterPro" id="IPR036028">
    <property type="entry name" value="SH3-like_dom_sf"/>
</dbReference>
<feature type="compositionally biased region" description="Polar residues" evidence="3">
    <location>
        <begin position="661"/>
        <end position="671"/>
    </location>
</feature>
<feature type="compositionally biased region" description="Polar residues" evidence="3">
    <location>
        <begin position="461"/>
        <end position="470"/>
    </location>
</feature>
<feature type="region of interest" description="Disordered" evidence="3">
    <location>
        <begin position="313"/>
        <end position="480"/>
    </location>
</feature>
<feature type="domain" description="SH3" evidence="4">
    <location>
        <begin position="872"/>
        <end position="931"/>
    </location>
</feature>
<feature type="compositionally biased region" description="Basic and acidic residues" evidence="3">
    <location>
        <begin position="14"/>
        <end position="24"/>
    </location>
</feature>
<feature type="compositionally biased region" description="Polar residues" evidence="3">
    <location>
        <begin position="313"/>
        <end position="325"/>
    </location>
</feature>
<feature type="domain" description="SH3" evidence="4">
    <location>
        <begin position="791"/>
        <end position="850"/>
    </location>
</feature>
<accession>A0A401PMM8</accession>
<keyword evidence="1 2" id="KW-0728">SH3 domain</keyword>
<feature type="region of interest" description="Disordered" evidence="3">
    <location>
        <begin position="525"/>
        <end position="593"/>
    </location>
</feature>
<dbReference type="OMA" id="EWELAND"/>
<organism evidence="5 6">
    <name type="scientific">Scyliorhinus torazame</name>
    <name type="common">Cloudy catshark</name>
    <name type="synonym">Catulus torazame</name>
    <dbReference type="NCBI Taxonomy" id="75743"/>
    <lineage>
        <taxon>Eukaryota</taxon>
        <taxon>Metazoa</taxon>
        <taxon>Chordata</taxon>
        <taxon>Craniata</taxon>
        <taxon>Vertebrata</taxon>
        <taxon>Chondrichthyes</taxon>
        <taxon>Elasmobranchii</taxon>
        <taxon>Galeomorphii</taxon>
        <taxon>Galeoidea</taxon>
        <taxon>Carcharhiniformes</taxon>
        <taxon>Scyliorhinidae</taxon>
        <taxon>Scyliorhinus</taxon>
    </lineage>
</organism>
<dbReference type="InterPro" id="IPR001452">
    <property type="entry name" value="SH3_domain"/>
</dbReference>
<sequence length="1101" mass="119487">MMAEAWLQEEEEEVRGAIDRDPGSRHNSPAAGRRSVSSAGRSNRNKPDQSSRSSSHGPLSTLRAAIKRTSVRTSSQSEPRRERRRPDITVIAAEPIGPSPWYPGSSGNCVTSAGLGLPYPRTLWRIDEPVAAEPPPSYEQVIREINQQPVPRQPAPKRSTTTTSTQTEFDQDIEDIETRSADADFTSLRGITPVTVQRPVKPCRPAVCLIPIRPVESEPLISIESNSSREQSVQTNTNVVERPIPKPRSLTNFKIFFEELQSETSEGEGKESGVLRELTLCQNPLMEDKFANQEIMGDNGGHSFLARIKAFETQTDSENSAGNTRPSKRPEVAPRYFGPKPAAIHGKPTVAPKPPVADRNSGGSDKVAETKPVAAERHGPILLPKPPKTSAAAKSKPEPPKKPKPSISAESKQNNGSNSSLGPGEEAHSATVTPQSERPTDKRNQVPVPAPRPTVAKKTISENCEASSTALKPPASRPSMLPIAKVSLVKVEGSSTNKHAASPDMIASLQDLISFDDDDVVPAVPTGDNVTSLVTVDPFQTLPRGQKAPTDSTSSRPPLLRKPTVIRIPNKLDKTSSEDIESPPPLPVETPVSNLIAQKRSIVPKTAIGDLGEVQRPAAGQPLTVTGKVPPARPPPVKAGPARPPPPKGSAAPRQLRRSSSELGINSTAGKSSPRAHTKIRPKSQVFQKKRPELPPRPAPGHPLYNKYTLPVPHGIAECDVNSRIPGELSFQRGEVLILQQQMEQSFQCQKGLDTGKVPLSHLKIITPLDEEVVKGTGKKPFPSEQQFGENSAPHAIVLHDFTADQNDELNLKSGDIVYLLEKLDKDWFSGKCKGHTGIFPATFVKVIVDIPIDDSQESNVKKVTFKSASLARGPRCVARFDFEGDQADELTFYEGDVVALKEYMGEEWARGQLKGRSGIFPLNFVEIVEDLPTSEQQAVLNSPPPPGSDISAGGKAVETSSCSQVGSSNSQWCEAIYDFKAESADDLPFKRGDRILITEQLDSEWCKGELNGREGTFPTVFVQICSGEASTANQQVSGNKRGKAKALYDFVGENKNELNFKVGDMITIFESIDADWLKGELQGKEGIFPSNFVQILQDPL</sequence>
<feature type="compositionally biased region" description="Basic and acidic residues" evidence="3">
    <location>
        <begin position="366"/>
        <end position="379"/>
    </location>
</feature>
<dbReference type="SMART" id="SM00326">
    <property type="entry name" value="SH3"/>
    <property type="match status" value="5"/>
</dbReference>
<feature type="region of interest" description="Disordered" evidence="3">
    <location>
        <begin position="613"/>
        <end position="703"/>
    </location>
</feature>
<feature type="domain" description="SH3" evidence="4">
    <location>
        <begin position="969"/>
        <end position="1028"/>
    </location>
</feature>
<dbReference type="FunFam" id="2.30.30.40:FF:000072">
    <property type="entry name" value="Unconventional Myosin IB"/>
    <property type="match status" value="1"/>
</dbReference>
<evidence type="ECO:0000256" key="3">
    <source>
        <dbReference type="SAM" id="MobiDB-lite"/>
    </source>
</evidence>
<gene>
    <name evidence="5" type="ORF">scyTo_0003459</name>
</gene>
<dbReference type="OrthoDB" id="27823at2759"/>
<evidence type="ECO:0000313" key="5">
    <source>
        <dbReference type="EMBL" id="GCB74369.1"/>
    </source>
</evidence>
<dbReference type="InterPro" id="IPR035835">
    <property type="entry name" value="Eve1_SH3_3"/>
</dbReference>
<dbReference type="PRINTS" id="PR00452">
    <property type="entry name" value="SH3DOMAIN"/>
</dbReference>
<feature type="domain" description="SH3" evidence="4">
    <location>
        <begin position="710"/>
        <end position="768"/>
    </location>
</feature>
<evidence type="ECO:0000256" key="2">
    <source>
        <dbReference type="PROSITE-ProRule" id="PRU00192"/>
    </source>
</evidence>
<name>A0A401PMM8_SCYTO</name>
<dbReference type="CDD" id="cd11816">
    <property type="entry name" value="SH3_Eve1_3"/>
    <property type="match status" value="1"/>
</dbReference>
<evidence type="ECO:0000256" key="1">
    <source>
        <dbReference type="ARBA" id="ARBA00022443"/>
    </source>
</evidence>
<protein>
    <recommendedName>
        <fullName evidence="4">SH3 domain-containing protein</fullName>
    </recommendedName>
</protein>
<dbReference type="Gene3D" id="2.30.30.40">
    <property type="entry name" value="SH3 Domains"/>
    <property type="match status" value="4"/>
</dbReference>
<dbReference type="Proteomes" id="UP000288216">
    <property type="component" value="Unassembled WGS sequence"/>
</dbReference>
<feature type="region of interest" description="Disordered" evidence="3">
    <location>
        <begin position="1"/>
        <end position="96"/>
    </location>
</feature>
<proteinExistence type="predicted"/>
<reference evidence="5 6" key="1">
    <citation type="journal article" date="2018" name="Nat. Ecol. Evol.">
        <title>Shark genomes provide insights into elasmobranch evolution and the origin of vertebrates.</title>
        <authorList>
            <person name="Hara Y"/>
            <person name="Yamaguchi K"/>
            <person name="Onimaru K"/>
            <person name="Kadota M"/>
            <person name="Koyanagi M"/>
            <person name="Keeley SD"/>
            <person name="Tatsumi K"/>
            <person name="Tanaka K"/>
            <person name="Motone F"/>
            <person name="Kageyama Y"/>
            <person name="Nozu R"/>
            <person name="Adachi N"/>
            <person name="Nishimura O"/>
            <person name="Nakagawa R"/>
            <person name="Tanegashima C"/>
            <person name="Kiyatake I"/>
            <person name="Matsumoto R"/>
            <person name="Murakumo K"/>
            <person name="Nishida K"/>
            <person name="Terakita A"/>
            <person name="Kuratani S"/>
            <person name="Sato K"/>
            <person name="Hyodo S Kuraku.S."/>
        </authorList>
    </citation>
    <scope>NUCLEOTIDE SEQUENCE [LARGE SCALE GENOMIC DNA]</scope>
</reference>
<feature type="domain" description="SH3" evidence="4">
    <location>
        <begin position="1040"/>
        <end position="1099"/>
    </location>
</feature>
<feature type="compositionally biased region" description="Polar residues" evidence="3">
    <location>
        <begin position="48"/>
        <end position="58"/>
    </location>
</feature>
<keyword evidence="6" id="KW-1185">Reference proteome</keyword>